<dbReference type="Pfam" id="PF05787">
    <property type="entry name" value="PhoX"/>
    <property type="match status" value="1"/>
</dbReference>
<organism evidence="2 3">
    <name type="scientific">Nocardioides pinisoli</name>
    <dbReference type="NCBI Taxonomy" id="2950279"/>
    <lineage>
        <taxon>Bacteria</taxon>
        <taxon>Bacillati</taxon>
        <taxon>Actinomycetota</taxon>
        <taxon>Actinomycetes</taxon>
        <taxon>Propionibacteriales</taxon>
        <taxon>Nocardioidaceae</taxon>
        <taxon>Nocardioides</taxon>
    </lineage>
</organism>
<evidence type="ECO:0000256" key="1">
    <source>
        <dbReference type="SAM" id="MobiDB-lite"/>
    </source>
</evidence>
<proteinExistence type="predicted"/>
<gene>
    <name evidence="2" type="ORF">NCI01_20560</name>
</gene>
<feature type="region of interest" description="Disordered" evidence="1">
    <location>
        <begin position="83"/>
        <end position="105"/>
    </location>
</feature>
<evidence type="ECO:0000313" key="2">
    <source>
        <dbReference type="EMBL" id="MCP3424199.1"/>
    </source>
</evidence>
<feature type="compositionally biased region" description="Low complexity" evidence="1">
    <location>
        <begin position="1"/>
        <end position="17"/>
    </location>
</feature>
<comment type="caution">
    <text evidence="2">The sequence shown here is derived from an EMBL/GenBank/DDBJ whole genome shotgun (WGS) entry which is preliminary data.</text>
</comment>
<feature type="compositionally biased region" description="Basic and acidic residues" evidence="1">
    <location>
        <begin position="500"/>
        <end position="509"/>
    </location>
</feature>
<dbReference type="RefSeq" id="WP_254183355.1">
    <property type="nucleotide sequence ID" value="NZ_JANARS010000012.1"/>
</dbReference>
<evidence type="ECO:0000313" key="3">
    <source>
        <dbReference type="Proteomes" id="UP001204524"/>
    </source>
</evidence>
<dbReference type="InterPro" id="IPR008557">
    <property type="entry name" value="PhoX"/>
</dbReference>
<dbReference type="SUPFAM" id="SSF63829">
    <property type="entry name" value="Calcium-dependent phosphotriesterase"/>
    <property type="match status" value="1"/>
</dbReference>
<feature type="region of interest" description="Disordered" evidence="1">
    <location>
        <begin position="1"/>
        <end position="21"/>
    </location>
</feature>
<dbReference type="PANTHER" id="PTHR35399">
    <property type="entry name" value="SLR8030 PROTEIN"/>
    <property type="match status" value="1"/>
</dbReference>
<reference evidence="2 3" key="1">
    <citation type="submission" date="2022-06" db="EMBL/GenBank/DDBJ databases">
        <authorList>
            <person name="So Y."/>
        </authorList>
    </citation>
    <scope>NUCLEOTIDE SEQUENCE [LARGE SCALE GENOMIC DNA]</scope>
    <source>
        <strain evidence="2 3">STR3</strain>
    </source>
</reference>
<accession>A0ABT1L3H8</accession>
<dbReference type="PANTHER" id="PTHR35399:SF2">
    <property type="entry name" value="DUF839 DOMAIN-CONTAINING PROTEIN"/>
    <property type="match status" value="1"/>
</dbReference>
<sequence length="682" mass="73029">MPLRPTTSPSPTRTLLPMVGQTHGSRSAVTCHLRCGDACSAPVPNTTETSYFRDVASSVLSRRSVVGTGLSVAALTAVPMGRAAAAPAPGPKPGKGGHGRPGTLPFSPIAPAATTVDDVTVPVGYRWDPILRWGDPILAGAPAFDPDAQTPEAQAGQFGYNNDYLDIIETNRAGTEALLVCNHEYTNEGIMFPPGTDPATVIRTAWAAHGMSVVQLRRRKRGDVWSYVPGAPLNRRITLDTPFAVDGPAAGSALLQTAADPTGRTVRGTMNNCAGGTTPWGTVLSGEENFNQYFRATGTDPKERRYGLSATQDSRNWRSLDPRWDATTADYRNEPNRFGWVVEVDPSDPTSTPVKHTAMGRFKHEGANVIVNRDGHVVAYMGDDERFDYVYRFVSRDTMRPGNSPKARRHNLTLLSEGDLSVARFTGDGLGDGVSDGTGEWIPLTRGGQSMVPGFTLEEVLVYTRLAADAVQPTKMDRPEDVEPNLHNGRIYVACTNNTDRGKVGKEGPTEPNPRPANKDGHVVEMIPTGGDHTVDTFDWNLFLVCGDEASAGRYFGGWTGPVSPISCPDNVAFDSLGNLWVSTDGQPSAIKVNDGLFKVPVEGPERGHVQQFLAVPSGAETCGPVIRDRDDSVFVAVQHPGEDGTWAAPQSRFPDYVPVGASAPAGQLAGPRPTVVQVTRA</sequence>
<dbReference type="EMBL" id="JANARS010000012">
    <property type="protein sequence ID" value="MCP3424199.1"/>
    <property type="molecule type" value="Genomic_DNA"/>
</dbReference>
<feature type="region of interest" description="Disordered" evidence="1">
    <location>
        <begin position="499"/>
        <end position="522"/>
    </location>
</feature>
<name>A0ABT1L3H8_9ACTN</name>
<protein>
    <submittedName>
        <fullName evidence="2">PhoX family phosphatase</fullName>
    </submittedName>
</protein>
<keyword evidence="3" id="KW-1185">Reference proteome</keyword>
<dbReference type="Proteomes" id="UP001204524">
    <property type="component" value="Unassembled WGS sequence"/>
</dbReference>